<keyword evidence="4" id="KW-0547">Nucleotide-binding</keyword>
<dbReference type="InterPro" id="IPR002303">
    <property type="entry name" value="Valyl-tRNA_ligase"/>
</dbReference>
<accession>A0A1S4D1Z9</accession>
<dbReference type="SUPFAM" id="SSF47323">
    <property type="entry name" value="Anticodon-binding domain of a subclass of class I aminoacyl-tRNA synthetases"/>
    <property type="match status" value="1"/>
</dbReference>
<dbReference type="GeneID" id="107825086"/>
<dbReference type="RefSeq" id="XP_016507406.1">
    <property type="nucleotide sequence ID" value="XM_016651920.1"/>
</dbReference>
<dbReference type="Proteomes" id="UP000790787">
    <property type="component" value="Chromosome 20"/>
</dbReference>
<sequence>MSMFFDVCSFFQSWNNDSVEAEMEKVSSIVKGLRSKRTLLPPKERFARLEAFVLCRTTDTVETINKRKMEICTLATLSSLKVSSDSDATPTRWLTKIVDDSVTVFLEEKGTTSNSETEVERLEKKREETRK</sequence>
<proteinExistence type="inferred from homology"/>
<dbReference type="PaxDb" id="4097-A0A1S4D1Z9"/>
<dbReference type="PANTHER" id="PTHR11946">
    <property type="entry name" value="VALYL-TRNA SYNTHETASES"/>
    <property type="match status" value="1"/>
</dbReference>
<evidence type="ECO:0000256" key="5">
    <source>
        <dbReference type="ARBA" id="ARBA00022840"/>
    </source>
</evidence>
<reference evidence="10" key="1">
    <citation type="journal article" date="2014" name="Nat. Commun.">
        <title>The tobacco genome sequence and its comparison with those of tomato and potato.</title>
        <authorList>
            <person name="Sierro N."/>
            <person name="Battey J.N."/>
            <person name="Ouadi S."/>
            <person name="Bakaher N."/>
            <person name="Bovet L."/>
            <person name="Willig A."/>
            <person name="Goepfert S."/>
            <person name="Peitsch M.C."/>
            <person name="Ivanov N.V."/>
        </authorList>
    </citation>
    <scope>NUCLEOTIDE SEQUENCE [LARGE SCALE GENOMIC DNA]</scope>
</reference>
<dbReference type="KEGG" id="nta:107825086"/>
<feature type="compositionally biased region" description="Basic and acidic residues" evidence="9">
    <location>
        <begin position="118"/>
        <end position="131"/>
    </location>
</feature>
<dbReference type="OMA" id="SPKVEFE"/>
<dbReference type="EC" id="6.1.1.9" evidence="2"/>
<evidence type="ECO:0000256" key="6">
    <source>
        <dbReference type="ARBA" id="ARBA00022917"/>
    </source>
</evidence>
<evidence type="ECO:0000256" key="3">
    <source>
        <dbReference type="ARBA" id="ARBA00022598"/>
    </source>
</evidence>
<evidence type="ECO:0000256" key="4">
    <source>
        <dbReference type="ARBA" id="ARBA00022741"/>
    </source>
</evidence>
<keyword evidence="6" id="KW-0648">Protein biosynthesis</keyword>
<gene>
    <name evidence="11" type="primary">LOC107825086</name>
</gene>
<evidence type="ECO:0000256" key="1">
    <source>
        <dbReference type="ARBA" id="ARBA00005594"/>
    </source>
</evidence>
<dbReference type="GO" id="GO:0005524">
    <property type="term" value="F:ATP binding"/>
    <property type="evidence" value="ECO:0007669"/>
    <property type="project" value="UniProtKB-KW"/>
</dbReference>
<keyword evidence="3" id="KW-0436">Ligase</keyword>
<feature type="region of interest" description="Disordered" evidence="9">
    <location>
        <begin position="109"/>
        <end position="131"/>
    </location>
</feature>
<organism evidence="10 11">
    <name type="scientific">Nicotiana tabacum</name>
    <name type="common">Common tobacco</name>
    <dbReference type="NCBI Taxonomy" id="4097"/>
    <lineage>
        <taxon>Eukaryota</taxon>
        <taxon>Viridiplantae</taxon>
        <taxon>Streptophyta</taxon>
        <taxon>Embryophyta</taxon>
        <taxon>Tracheophyta</taxon>
        <taxon>Spermatophyta</taxon>
        <taxon>Magnoliopsida</taxon>
        <taxon>eudicotyledons</taxon>
        <taxon>Gunneridae</taxon>
        <taxon>Pentapetalae</taxon>
        <taxon>asterids</taxon>
        <taxon>lamiids</taxon>
        <taxon>Solanales</taxon>
        <taxon>Solanaceae</taxon>
        <taxon>Nicotianoideae</taxon>
        <taxon>Nicotianeae</taxon>
        <taxon>Nicotiana</taxon>
    </lineage>
</organism>
<dbReference type="InterPro" id="IPR009080">
    <property type="entry name" value="tRNAsynth_Ia_anticodon-bd"/>
</dbReference>
<dbReference type="OrthoDB" id="1328899at2759"/>
<dbReference type="SMR" id="A0A1S4D1Z9"/>
<keyword evidence="7" id="KW-0030">Aminoacyl-tRNA synthetase</keyword>
<evidence type="ECO:0000313" key="11">
    <source>
        <dbReference type="RefSeq" id="XP_016507406.1"/>
    </source>
</evidence>
<dbReference type="GO" id="GO:0004832">
    <property type="term" value="F:valine-tRNA ligase activity"/>
    <property type="evidence" value="ECO:0007669"/>
    <property type="project" value="UniProtKB-EC"/>
</dbReference>
<dbReference type="GO" id="GO:0006438">
    <property type="term" value="P:valyl-tRNA aminoacylation"/>
    <property type="evidence" value="ECO:0007669"/>
    <property type="project" value="InterPro"/>
</dbReference>
<evidence type="ECO:0000256" key="8">
    <source>
        <dbReference type="ARBA" id="ARBA00029936"/>
    </source>
</evidence>
<evidence type="ECO:0000256" key="9">
    <source>
        <dbReference type="SAM" id="MobiDB-lite"/>
    </source>
</evidence>
<evidence type="ECO:0000256" key="2">
    <source>
        <dbReference type="ARBA" id="ARBA00013169"/>
    </source>
</evidence>
<protein>
    <recommendedName>
        <fullName evidence="2">valine--tRNA ligase</fullName>
        <ecNumber evidence="2">6.1.1.9</ecNumber>
    </recommendedName>
    <alternativeName>
        <fullName evidence="8">Valyl-tRNA synthetase</fullName>
    </alternativeName>
</protein>
<dbReference type="PANTHER" id="PTHR11946:SF109">
    <property type="entry name" value="VALINE--TRNA LIGASE"/>
    <property type="match status" value="1"/>
</dbReference>
<name>A0A1S4D1Z9_TOBAC</name>
<reference evidence="11" key="2">
    <citation type="submission" date="2025-08" db="UniProtKB">
        <authorList>
            <consortium name="RefSeq"/>
        </authorList>
    </citation>
    <scope>IDENTIFICATION</scope>
    <source>
        <tissue evidence="11">Leaf</tissue>
    </source>
</reference>
<dbReference type="STRING" id="4097.A0A1S4D1Z9"/>
<evidence type="ECO:0000256" key="7">
    <source>
        <dbReference type="ARBA" id="ARBA00023146"/>
    </source>
</evidence>
<evidence type="ECO:0000313" key="10">
    <source>
        <dbReference type="Proteomes" id="UP000790787"/>
    </source>
</evidence>
<dbReference type="AlphaFoldDB" id="A0A1S4D1Z9"/>
<dbReference type="RefSeq" id="XP_016507406.1">
    <property type="nucleotide sequence ID" value="XM_016651920.2"/>
</dbReference>
<keyword evidence="10" id="KW-1185">Reference proteome</keyword>
<comment type="similarity">
    <text evidence="1">Belongs to the class-I aminoacyl-tRNA synthetase family.</text>
</comment>
<keyword evidence="5" id="KW-0067">ATP-binding</keyword>